<organism evidence="3 4">
    <name type="scientific">Aquifex aeolicus</name>
    <dbReference type="NCBI Taxonomy" id="63363"/>
    <lineage>
        <taxon>Bacteria</taxon>
        <taxon>Pseudomonadati</taxon>
        <taxon>Aquificota</taxon>
        <taxon>Aquificia</taxon>
        <taxon>Aquificales</taxon>
        <taxon>Aquificaceae</taxon>
        <taxon>Aquifex</taxon>
    </lineage>
</organism>
<dbReference type="PANTHER" id="PTHR46558:SF11">
    <property type="entry name" value="HTH-TYPE TRANSCRIPTIONAL REGULATOR XRE"/>
    <property type="match status" value="1"/>
</dbReference>
<sequence>MDIYRQIGEKIRKLRLTKGLSQKDLAKYVGVTYQQIQNYEKGKSKIPVDRLIRIAEVLEVSLDYFLKEFNNNHDKVPESELALLNTYYKSISSEKVRKQILSLLRALAEEIA</sequence>
<proteinExistence type="predicted"/>
<evidence type="ECO:0000313" key="3">
    <source>
        <dbReference type="EMBL" id="HIP98178.1"/>
    </source>
</evidence>
<name>A0A9D0YNV0_AQUAO</name>
<dbReference type="AlphaFoldDB" id="A0A9D0YNV0"/>
<comment type="caution">
    <text evidence="3">The sequence shown here is derived from an EMBL/GenBank/DDBJ whole genome shotgun (WGS) entry which is preliminary data.</text>
</comment>
<protein>
    <submittedName>
        <fullName evidence="3">XRE family transcriptional regulator</fullName>
    </submittedName>
</protein>
<dbReference type="Proteomes" id="UP000606463">
    <property type="component" value="Unassembled WGS sequence"/>
</dbReference>
<dbReference type="CDD" id="cd00093">
    <property type="entry name" value="HTH_XRE"/>
    <property type="match status" value="1"/>
</dbReference>
<dbReference type="SMART" id="SM00530">
    <property type="entry name" value="HTH_XRE"/>
    <property type="match status" value="1"/>
</dbReference>
<evidence type="ECO:0000256" key="1">
    <source>
        <dbReference type="ARBA" id="ARBA00023125"/>
    </source>
</evidence>
<dbReference type="Gene3D" id="1.10.260.40">
    <property type="entry name" value="lambda repressor-like DNA-binding domains"/>
    <property type="match status" value="1"/>
</dbReference>
<gene>
    <name evidence="3" type="ORF">EYH37_02270</name>
</gene>
<keyword evidence="1" id="KW-0238">DNA-binding</keyword>
<dbReference type="PROSITE" id="PS50943">
    <property type="entry name" value="HTH_CROC1"/>
    <property type="match status" value="1"/>
</dbReference>
<evidence type="ECO:0000313" key="4">
    <source>
        <dbReference type="Proteomes" id="UP000606463"/>
    </source>
</evidence>
<dbReference type="PANTHER" id="PTHR46558">
    <property type="entry name" value="TRACRIPTIONAL REGULATORY PROTEIN-RELATED-RELATED"/>
    <property type="match status" value="1"/>
</dbReference>
<dbReference type="Pfam" id="PF01381">
    <property type="entry name" value="HTH_3"/>
    <property type="match status" value="1"/>
</dbReference>
<dbReference type="SUPFAM" id="SSF47413">
    <property type="entry name" value="lambda repressor-like DNA-binding domains"/>
    <property type="match status" value="1"/>
</dbReference>
<accession>A0A9D0YNV0</accession>
<dbReference type="EMBL" id="DQVE01000022">
    <property type="protein sequence ID" value="HIP98178.1"/>
    <property type="molecule type" value="Genomic_DNA"/>
</dbReference>
<evidence type="ECO:0000259" key="2">
    <source>
        <dbReference type="PROSITE" id="PS50943"/>
    </source>
</evidence>
<feature type="domain" description="HTH cro/C1-type" evidence="2">
    <location>
        <begin position="11"/>
        <end position="65"/>
    </location>
</feature>
<dbReference type="GO" id="GO:0003677">
    <property type="term" value="F:DNA binding"/>
    <property type="evidence" value="ECO:0007669"/>
    <property type="project" value="UniProtKB-KW"/>
</dbReference>
<dbReference type="InterPro" id="IPR001387">
    <property type="entry name" value="Cro/C1-type_HTH"/>
</dbReference>
<dbReference type="InterPro" id="IPR010982">
    <property type="entry name" value="Lambda_DNA-bd_dom_sf"/>
</dbReference>
<reference evidence="3" key="1">
    <citation type="journal article" date="2020" name="ISME J.">
        <title>Gammaproteobacteria mediating utilization of methyl-, sulfur- and petroleum organic compounds in deep ocean hydrothermal plumes.</title>
        <authorList>
            <person name="Zhou Z."/>
            <person name="Liu Y."/>
            <person name="Pan J."/>
            <person name="Cron B.R."/>
            <person name="Toner B.M."/>
            <person name="Anantharaman K."/>
            <person name="Breier J.A."/>
            <person name="Dick G.J."/>
            <person name="Li M."/>
        </authorList>
    </citation>
    <scope>NUCLEOTIDE SEQUENCE</scope>
    <source>
        <strain evidence="3">SZUA-1501</strain>
    </source>
</reference>